<organism evidence="1 2">
    <name type="scientific">Melastoma candidum</name>
    <dbReference type="NCBI Taxonomy" id="119954"/>
    <lineage>
        <taxon>Eukaryota</taxon>
        <taxon>Viridiplantae</taxon>
        <taxon>Streptophyta</taxon>
        <taxon>Embryophyta</taxon>
        <taxon>Tracheophyta</taxon>
        <taxon>Spermatophyta</taxon>
        <taxon>Magnoliopsida</taxon>
        <taxon>eudicotyledons</taxon>
        <taxon>Gunneridae</taxon>
        <taxon>Pentapetalae</taxon>
        <taxon>rosids</taxon>
        <taxon>malvids</taxon>
        <taxon>Myrtales</taxon>
        <taxon>Melastomataceae</taxon>
        <taxon>Melastomatoideae</taxon>
        <taxon>Melastomateae</taxon>
        <taxon>Melastoma</taxon>
    </lineage>
</organism>
<sequence length="120" mass="13772">MGDWEYRRVSFLTGGGWCNSITTCLARRDTRLDSSKHMTMELVFSGILSNIQNFKPYFYDRNIIKVRYCDGSSFTGDVETVNPAMNLHFRGGRIFITIVENLLTKGMEHARNAILVRLVD</sequence>
<comment type="caution">
    <text evidence="1">The sequence shown here is derived from an EMBL/GenBank/DDBJ whole genome shotgun (WGS) entry which is preliminary data.</text>
</comment>
<gene>
    <name evidence="1" type="ORF">MLD38_037483</name>
</gene>
<protein>
    <submittedName>
        <fullName evidence="1">Uncharacterized protein</fullName>
    </submittedName>
</protein>
<dbReference type="Proteomes" id="UP001057402">
    <property type="component" value="Chromosome 11"/>
</dbReference>
<proteinExistence type="predicted"/>
<accession>A0ACB9LNF7</accession>
<keyword evidence="2" id="KW-1185">Reference proteome</keyword>
<evidence type="ECO:0000313" key="1">
    <source>
        <dbReference type="EMBL" id="KAI4312682.1"/>
    </source>
</evidence>
<evidence type="ECO:0000313" key="2">
    <source>
        <dbReference type="Proteomes" id="UP001057402"/>
    </source>
</evidence>
<name>A0ACB9LNF7_9MYRT</name>
<reference evidence="2" key="1">
    <citation type="journal article" date="2023" name="Front. Plant Sci.">
        <title>Chromosomal-level genome assembly of Melastoma candidum provides insights into trichome evolution.</title>
        <authorList>
            <person name="Zhong Y."/>
            <person name="Wu W."/>
            <person name="Sun C."/>
            <person name="Zou P."/>
            <person name="Liu Y."/>
            <person name="Dai S."/>
            <person name="Zhou R."/>
        </authorList>
    </citation>
    <scope>NUCLEOTIDE SEQUENCE [LARGE SCALE GENOMIC DNA]</scope>
</reference>
<dbReference type="EMBL" id="CM042890">
    <property type="protein sequence ID" value="KAI4312682.1"/>
    <property type="molecule type" value="Genomic_DNA"/>
</dbReference>